<protein>
    <submittedName>
        <fullName evidence="1">Uncharacterized protein</fullName>
    </submittedName>
</protein>
<evidence type="ECO:0000313" key="2">
    <source>
        <dbReference type="Proteomes" id="UP000288805"/>
    </source>
</evidence>
<comment type="caution">
    <text evidence="1">The sequence shown here is derived from an EMBL/GenBank/DDBJ whole genome shotgun (WGS) entry which is preliminary data.</text>
</comment>
<proteinExistence type="predicted"/>
<name>A0A438IXC3_VITVI</name>
<dbReference type="AlphaFoldDB" id="A0A438IXC3"/>
<organism evidence="1 2">
    <name type="scientific">Vitis vinifera</name>
    <name type="common">Grape</name>
    <dbReference type="NCBI Taxonomy" id="29760"/>
    <lineage>
        <taxon>Eukaryota</taxon>
        <taxon>Viridiplantae</taxon>
        <taxon>Streptophyta</taxon>
        <taxon>Embryophyta</taxon>
        <taxon>Tracheophyta</taxon>
        <taxon>Spermatophyta</taxon>
        <taxon>Magnoliopsida</taxon>
        <taxon>eudicotyledons</taxon>
        <taxon>Gunneridae</taxon>
        <taxon>Pentapetalae</taxon>
        <taxon>rosids</taxon>
        <taxon>Vitales</taxon>
        <taxon>Vitaceae</taxon>
        <taxon>Viteae</taxon>
        <taxon>Vitis</taxon>
    </lineage>
</organism>
<reference evidence="1 2" key="1">
    <citation type="journal article" date="2018" name="PLoS Genet.">
        <title>Population sequencing reveals clonal diversity and ancestral inbreeding in the grapevine cultivar Chardonnay.</title>
        <authorList>
            <person name="Roach M.J."/>
            <person name="Johnson D.L."/>
            <person name="Bohlmann J."/>
            <person name="van Vuuren H.J."/>
            <person name="Jones S.J."/>
            <person name="Pretorius I.S."/>
            <person name="Schmidt S.A."/>
            <person name="Borneman A.R."/>
        </authorList>
    </citation>
    <scope>NUCLEOTIDE SEQUENCE [LARGE SCALE GENOMIC DNA]</scope>
    <source>
        <strain evidence="2">cv. Chardonnay</strain>
        <tissue evidence="1">Leaf</tissue>
    </source>
</reference>
<evidence type="ECO:0000313" key="1">
    <source>
        <dbReference type="EMBL" id="RVX01355.1"/>
    </source>
</evidence>
<dbReference type="EMBL" id="QGNW01000076">
    <property type="protein sequence ID" value="RVX01355.1"/>
    <property type="molecule type" value="Genomic_DNA"/>
</dbReference>
<accession>A0A438IXC3</accession>
<sequence>MSLFHHSSLASGEDSRDYDRPLKRDQIQMVLRSLHQDCQTRGRGTIHRFWDLWFWLYMMLRMIFRGLWIDSFPSDVKGKKPFVGQRSVNVSTISSTSQRLPSVISCPQLPGLIILMLLISTYHRRLATALPIPPQFKMDLHCAYIRALDMRPIVVSLLDMPSKI</sequence>
<dbReference type="Proteomes" id="UP000288805">
    <property type="component" value="Unassembled WGS sequence"/>
</dbReference>
<gene>
    <name evidence="1" type="ORF">CK203_031230</name>
</gene>